<dbReference type="Proteomes" id="UP001054837">
    <property type="component" value="Unassembled WGS sequence"/>
</dbReference>
<sequence length="127" mass="14717">MELNQIQIFHSLKKGVLQTKDIMGAHLKSAYVPPIKNYKNGVKLMANLNEEIRLRKKAILRAHLKSSAKIPVLQNLQKKRRETHKTTSQDIIQEPITEEFQDTTREDENKDSEYRESTRGSESVNET</sequence>
<dbReference type="AlphaFoldDB" id="A0AAV4VL58"/>
<evidence type="ECO:0000313" key="3">
    <source>
        <dbReference type="Proteomes" id="UP001054837"/>
    </source>
</evidence>
<reference evidence="2 3" key="1">
    <citation type="submission" date="2021-06" db="EMBL/GenBank/DDBJ databases">
        <title>Caerostris darwini draft genome.</title>
        <authorList>
            <person name="Kono N."/>
            <person name="Arakawa K."/>
        </authorList>
    </citation>
    <scope>NUCLEOTIDE SEQUENCE [LARGE SCALE GENOMIC DNA]</scope>
</reference>
<name>A0AAV4VL58_9ARAC</name>
<dbReference type="EMBL" id="BPLQ01013215">
    <property type="protein sequence ID" value="GIY70674.1"/>
    <property type="molecule type" value="Genomic_DNA"/>
</dbReference>
<feature type="region of interest" description="Disordered" evidence="1">
    <location>
        <begin position="76"/>
        <end position="127"/>
    </location>
</feature>
<gene>
    <name evidence="2" type="ORF">CDAR_189841</name>
</gene>
<feature type="compositionally biased region" description="Basic and acidic residues" evidence="1">
    <location>
        <begin position="102"/>
        <end position="119"/>
    </location>
</feature>
<accession>A0AAV4VL58</accession>
<comment type="caution">
    <text evidence="2">The sequence shown here is derived from an EMBL/GenBank/DDBJ whole genome shotgun (WGS) entry which is preliminary data.</text>
</comment>
<evidence type="ECO:0000313" key="2">
    <source>
        <dbReference type="EMBL" id="GIY70674.1"/>
    </source>
</evidence>
<proteinExistence type="predicted"/>
<evidence type="ECO:0000256" key="1">
    <source>
        <dbReference type="SAM" id="MobiDB-lite"/>
    </source>
</evidence>
<keyword evidence="3" id="KW-1185">Reference proteome</keyword>
<organism evidence="2 3">
    <name type="scientific">Caerostris darwini</name>
    <dbReference type="NCBI Taxonomy" id="1538125"/>
    <lineage>
        <taxon>Eukaryota</taxon>
        <taxon>Metazoa</taxon>
        <taxon>Ecdysozoa</taxon>
        <taxon>Arthropoda</taxon>
        <taxon>Chelicerata</taxon>
        <taxon>Arachnida</taxon>
        <taxon>Araneae</taxon>
        <taxon>Araneomorphae</taxon>
        <taxon>Entelegynae</taxon>
        <taxon>Araneoidea</taxon>
        <taxon>Araneidae</taxon>
        <taxon>Caerostris</taxon>
    </lineage>
</organism>
<protein>
    <submittedName>
        <fullName evidence="2">Uncharacterized protein</fullName>
    </submittedName>
</protein>